<name>A0A8H5TZT5_9HYPO</name>
<feature type="compositionally biased region" description="Basic and acidic residues" evidence="1">
    <location>
        <begin position="17"/>
        <end position="26"/>
    </location>
</feature>
<dbReference type="InterPro" id="IPR040025">
    <property type="entry name" value="Znf622/Rei1/Reh1"/>
</dbReference>
<evidence type="ECO:0000313" key="3">
    <source>
        <dbReference type="EMBL" id="KAF5681384.1"/>
    </source>
</evidence>
<evidence type="ECO:0000259" key="2">
    <source>
        <dbReference type="Pfam" id="PF12756"/>
    </source>
</evidence>
<dbReference type="EMBL" id="JAAOAK010000238">
    <property type="protein sequence ID" value="KAF5681384.1"/>
    <property type="molecule type" value="Genomic_DNA"/>
</dbReference>
<gene>
    <name evidence="3" type="ORF">FDENT_8155</name>
</gene>
<evidence type="ECO:0000313" key="4">
    <source>
        <dbReference type="Proteomes" id="UP000562682"/>
    </source>
</evidence>
<feature type="region of interest" description="Disordered" evidence="1">
    <location>
        <begin position="58"/>
        <end position="89"/>
    </location>
</feature>
<dbReference type="Pfam" id="PF12756">
    <property type="entry name" value="zf-C2H2_2"/>
    <property type="match status" value="1"/>
</dbReference>
<dbReference type="GO" id="GO:0030687">
    <property type="term" value="C:preribosome, large subunit precursor"/>
    <property type="evidence" value="ECO:0007669"/>
    <property type="project" value="TreeGrafter"/>
</dbReference>
<dbReference type="Proteomes" id="UP000562682">
    <property type="component" value="Unassembled WGS sequence"/>
</dbReference>
<proteinExistence type="predicted"/>
<comment type="caution">
    <text evidence="3">The sequence shown here is derived from an EMBL/GenBank/DDBJ whole genome shotgun (WGS) entry which is preliminary data.</text>
</comment>
<dbReference type="InterPro" id="IPR041661">
    <property type="entry name" value="ZN622/Rei1/Reh1_Znf-C2H2"/>
</dbReference>
<dbReference type="AlphaFoldDB" id="A0A8H5TZT5"/>
<evidence type="ECO:0000256" key="1">
    <source>
        <dbReference type="SAM" id="MobiDB-lite"/>
    </source>
</evidence>
<keyword evidence="4" id="KW-1185">Reference proteome</keyword>
<dbReference type="GO" id="GO:0042273">
    <property type="term" value="P:ribosomal large subunit biogenesis"/>
    <property type="evidence" value="ECO:0007669"/>
    <property type="project" value="TreeGrafter"/>
</dbReference>
<dbReference type="PANTHER" id="PTHR13182:SF8">
    <property type="entry name" value="CYTOPLASMIC 60S SUBUNIT BIOGENESIS FACTOR ZNF622"/>
    <property type="match status" value="1"/>
</dbReference>
<feature type="region of interest" description="Disordered" evidence="1">
    <location>
        <begin position="1"/>
        <end position="43"/>
    </location>
</feature>
<feature type="region of interest" description="Disordered" evidence="1">
    <location>
        <begin position="217"/>
        <end position="252"/>
    </location>
</feature>
<reference evidence="3 4" key="1">
    <citation type="submission" date="2020-05" db="EMBL/GenBank/DDBJ databases">
        <title>Identification and distribution of gene clusters putatively required for synthesis of sphingolipid metabolism inhibitors in phylogenetically diverse species of the filamentous fungus Fusarium.</title>
        <authorList>
            <person name="Kim H.-S."/>
            <person name="Busman M."/>
            <person name="Brown D.W."/>
            <person name="Divon H."/>
            <person name="Uhlig S."/>
            <person name="Proctor R.H."/>
        </authorList>
    </citation>
    <scope>NUCLEOTIDE SEQUENCE [LARGE SCALE GENOMIC DNA]</scope>
    <source>
        <strain evidence="3 4">NRRL 25311</strain>
    </source>
</reference>
<sequence length="328" mass="37684">MTDKVQFTQRQQIFEQLPDRDSPTRHQEHRVHAKSEAHVQALRNRAAASGLIEQLNEDSDTFPHTSNDPEDELSSSDDETGDDTSNSVIPEFDPTKCIICTHIDETFDQTLLHMETAHGLRVPFRDHLIVDLETVIWYLYFLVATYRECIYCGTRRRTVEGIQQHMRDKGHCRVELTDEMQEFYDLEGLKAHGRENAVSVDNESLRLSSGKILSHRDALVTKPRRTSPQEENEENRAPLPSHAASDALTARDKKDAALASQLARLSVKDQQSLIHLTSSEQRSFLLQRKKELDAVRRSERKMRLKTERLSNRTMMTHFKNDVPGRSNG</sequence>
<feature type="compositionally biased region" description="Polar residues" evidence="1">
    <location>
        <begin position="1"/>
        <end position="14"/>
    </location>
</feature>
<organism evidence="3 4">
    <name type="scientific">Fusarium denticulatum</name>
    <dbReference type="NCBI Taxonomy" id="48507"/>
    <lineage>
        <taxon>Eukaryota</taxon>
        <taxon>Fungi</taxon>
        <taxon>Dikarya</taxon>
        <taxon>Ascomycota</taxon>
        <taxon>Pezizomycotina</taxon>
        <taxon>Sordariomycetes</taxon>
        <taxon>Hypocreomycetidae</taxon>
        <taxon>Hypocreales</taxon>
        <taxon>Nectriaceae</taxon>
        <taxon>Fusarium</taxon>
        <taxon>Fusarium fujikuroi species complex</taxon>
    </lineage>
</organism>
<protein>
    <submittedName>
        <fullName evidence="3">Transcription factor</fullName>
    </submittedName>
</protein>
<feature type="compositionally biased region" description="Acidic residues" evidence="1">
    <location>
        <begin position="68"/>
        <end position="82"/>
    </location>
</feature>
<accession>A0A8H5TZT5</accession>
<feature type="domain" description="ZN622/Rei1/Reh1 zinc finger C2H2-type" evidence="2">
    <location>
        <begin position="96"/>
        <end position="187"/>
    </location>
</feature>
<dbReference type="PANTHER" id="PTHR13182">
    <property type="entry name" value="ZINC FINGER PROTEIN 622"/>
    <property type="match status" value="1"/>
</dbReference>